<dbReference type="AlphaFoldDB" id="A0AA43QRN7"/>
<name>A0AA43QRN7_9LECA</name>
<proteinExistence type="predicted"/>
<sequence>MYNITDEIFKAVVVLLPRNYDISNKSAEKNSLVQQNKAVIPGLQINDIWWLDHGRPPAGSVLRELVIEFSTAAFAEAAIRESSVLAVGSTVMS</sequence>
<dbReference type="Proteomes" id="UP001161017">
    <property type="component" value="Unassembled WGS sequence"/>
</dbReference>
<accession>A0AA43QRN7</accession>
<evidence type="ECO:0000313" key="1">
    <source>
        <dbReference type="EMBL" id="MDI1491350.1"/>
    </source>
</evidence>
<organism evidence="1 2">
    <name type="scientific">Ramalina farinacea</name>
    <dbReference type="NCBI Taxonomy" id="258253"/>
    <lineage>
        <taxon>Eukaryota</taxon>
        <taxon>Fungi</taxon>
        <taxon>Dikarya</taxon>
        <taxon>Ascomycota</taxon>
        <taxon>Pezizomycotina</taxon>
        <taxon>Lecanoromycetes</taxon>
        <taxon>OSLEUM clade</taxon>
        <taxon>Lecanoromycetidae</taxon>
        <taxon>Lecanorales</taxon>
        <taxon>Lecanorineae</taxon>
        <taxon>Ramalinaceae</taxon>
        <taxon>Ramalina</taxon>
    </lineage>
</organism>
<comment type="caution">
    <text evidence="1">The sequence shown here is derived from an EMBL/GenBank/DDBJ whole genome shotgun (WGS) entry which is preliminary data.</text>
</comment>
<gene>
    <name evidence="1" type="ORF">OHK93_002559</name>
</gene>
<dbReference type="EMBL" id="JAPUFD010000014">
    <property type="protein sequence ID" value="MDI1491350.1"/>
    <property type="molecule type" value="Genomic_DNA"/>
</dbReference>
<protein>
    <submittedName>
        <fullName evidence="1">Uncharacterized protein</fullName>
    </submittedName>
</protein>
<evidence type="ECO:0000313" key="2">
    <source>
        <dbReference type="Proteomes" id="UP001161017"/>
    </source>
</evidence>
<keyword evidence="2" id="KW-1185">Reference proteome</keyword>
<reference evidence="1" key="1">
    <citation type="journal article" date="2023" name="Genome Biol. Evol.">
        <title>First Whole Genome Sequence and Flow Cytometry Genome Size Data for the Lichen-Forming Fungus Ramalina farinacea (Ascomycota).</title>
        <authorList>
            <person name="Llewellyn T."/>
            <person name="Mian S."/>
            <person name="Hill R."/>
            <person name="Leitch I.J."/>
            <person name="Gaya E."/>
        </authorList>
    </citation>
    <scope>NUCLEOTIDE SEQUENCE</scope>
    <source>
        <strain evidence="1">LIQ254RAFAR</strain>
    </source>
</reference>